<keyword evidence="3" id="KW-1185">Reference proteome</keyword>
<feature type="transmembrane region" description="Helical" evidence="1">
    <location>
        <begin position="12"/>
        <end position="29"/>
    </location>
</feature>
<protein>
    <submittedName>
        <fullName evidence="2">Membrane protein</fullName>
    </submittedName>
</protein>
<dbReference type="Proteomes" id="UP000809081">
    <property type="component" value="Unassembled WGS sequence"/>
</dbReference>
<keyword evidence="1" id="KW-0812">Transmembrane</keyword>
<dbReference type="Gene3D" id="1.10.1760.20">
    <property type="match status" value="1"/>
</dbReference>
<proteinExistence type="predicted"/>
<feature type="transmembrane region" description="Helical" evidence="1">
    <location>
        <begin position="75"/>
        <end position="96"/>
    </location>
</feature>
<evidence type="ECO:0000313" key="3">
    <source>
        <dbReference type="Proteomes" id="UP000809081"/>
    </source>
</evidence>
<organism evidence="2 3">
    <name type="scientific">Streptococcus saliviloxodontae</name>
    <dbReference type="NCBI Taxonomy" id="1349416"/>
    <lineage>
        <taxon>Bacteria</taxon>
        <taxon>Bacillati</taxon>
        <taxon>Bacillota</taxon>
        <taxon>Bacilli</taxon>
        <taxon>Lactobacillales</taxon>
        <taxon>Streptococcaceae</taxon>
        <taxon>Streptococcus</taxon>
    </lineage>
</organism>
<dbReference type="EMBL" id="JAFBEI010000022">
    <property type="protein sequence ID" value="MBM7636356.1"/>
    <property type="molecule type" value="Genomic_DNA"/>
</dbReference>
<feature type="transmembrane region" description="Helical" evidence="1">
    <location>
        <begin position="138"/>
        <end position="167"/>
    </location>
</feature>
<evidence type="ECO:0000313" key="2">
    <source>
        <dbReference type="EMBL" id="MBM7636356.1"/>
    </source>
</evidence>
<keyword evidence="1" id="KW-1133">Transmembrane helix</keyword>
<reference evidence="2 3" key="1">
    <citation type="submission" date="2021-01" db="EMBL/GenBank/DDBJ databases">
        <title>Genomic Encyclopedia of Type Strains, Phase IV (KMG-IV): sequencing the most valuable type-strain genomes for metagenomic binning, comparative biology and taxonomic classification.</title>
        <authorList>
            <person name="Goeker M."/>
        </authorList>
    </citation>
    <scope>NUCLEOTIDE SEQUENCE [LARGE SCALE GENOMIC DNA]</scope>
    <source>
        <strain evidence="2 3">DSM 27513</strain>
    </source>
</reference>
<accession>A0ABS2PLV4</accession>
<dbReference type="Pfam" id="PF12822">
    <property type="entry name" value="ECF_trnsprt"/>
    <property type="match status" value="1"/>
</dbReference>
<feature type="transmembrane region" description="Helical" evidence="1">
    <location>
        <begin position="41"/>
        <end position="69"/>
    </location>
</feature>
<dbReference type="RefSeq" id="WP_205017235.1">
    <property type="nucleotide sequence ID" value="NZ_JAFBEI010000022.1"/>
</dbReference>
<keyword evidence="1" id="KW-0472">Membrane</keyword>
<sequence>MARSTYLSLNQVTRISLLSALCVVLRYAFASLPNIQPITAIFLVISLTFGLLESILVMAVTMLISSFLLGFGPWVLWQIVSFAVVLFIWFYLLYPLTKLLKSTRGSEIAFQAFLAGGVGFSYGMVIDSFFSLLYGMPWWAYVIAGAGFNLAHAASTVIFYPLIILIFRRFSYEKTT</sequence>
<gene>
    <name evidence="2" type="ORF">JOC31_001177</name>
</gene>
<dbReference type="InterPro" id="IPR024529">
    <property type="entry name" value="ECF_trnsprt_substrate-spec"/>
</dbReference>
<feature type="transmembrane region" description="Helical" evidence="1">
    <location>
        <begin position="108"/>
        <end position="126"/>
    </location>
</feature>
<comment type="caution">
    <text evidence="2">The sequence shown here is derived from an EMBL/GenBank/DDBJ whole genome shotgun (WGS) entry which is preliminary data.</text>
</comment>
<name>A0ABS2PLV4_9STRE</name>
<evidence type="ECO:0000256" key="1">
    <source>
        <dbReference type="SAM" id="Phobius"/>
    </source>
</evidence>